<name>A0A7I9UX85_9ACTN</name>
<dbReference type="Gene3D" id="3.30.70.890">
    <property type="entry name" value="GHMP kinase, C-terminal domain"/>
    <property type="match status" value="1"/>
</dbReference>
<protein>
    <recommendedName>
        <fullName evidence="7 8">Homoserine kinase</fullName>
        <shortName evidence="7">HK</shortName>
        <shortName evidence="7">HSK</shortName>
        <ecNumber evidence="7 8">2.7.1.39</ecNumber>
    </recommendedName>
</protein>
<evidence type="ECO:0000256" key="8">
    <source>
        <dbReference type="NCBIfam" id="TIGR00191"/>
    </source>
</evidence>
<keyword evidence="1 7" id="KW-0028">Amino-acid biosynthesis</keyword>
<dbReference type="SUPFAM" id="SSF54211">
    <property type="entry name" value="Ribosomal protein S5 domain 2-like"/>
    <property type="match status" value="1"/>
</dbReference>
<dbReference type="Proteomes" id="UP000444980">
    <property type="component" value="Unassembled WGS sequence"/>
</dbReference>
<comment type="pathway">
    <text evidence="7">Amino-acid biosynthesis; L-threonine biosynthesis; L-threonine from L-aspartate: step 4/5.</text>
</comment>
<evidence type="ECO:0000256" key="6">
    <source>
        <dbReference type="ARBA" id="ARBA00022840"/>
    </source>
</evidence>
<dbReference type="UniPathway" id="UPA00050">
    <property type="reaction ID" value="UER00064"/>
</dbReference>
<sequence>MRWGSVDPVTDVMTKLLPPGLRVAVRVPASSANLGPGFDCLGLALGIYDDVTVTTLDRPGVQVSVTGEGAESVPLDHTHLVARAIERGLARGGAAAVGLEVACVNAIPHSRGVGSSASAVVSGLVAASGLLGAAAETLGAQPLSDGELVQLSAEFEGHPDNAAASVLGGAVVTWTEGSGDDTRYSARRLAIDPRIRATAFISHAESSTSQTRGLLPDTVPRRDAVFNLSRTALAVHALTREPELLLDATEDRLHQEYRAQALASSTELVADLRAAGFAATISGAGPTVLVLHTADIPAGLADRDGFTMVETAISDGPTVVADR</sequence>
<feature type="domain" description="GHMP kinase N-terminal" evidence="9">
    <location>
        <begin position="80"/>
        <end position="169"/>
    </location>
</feature>
<accession>A0A7I9UX85</accession>
<evidence type="ECO:0000256" key="7">
    <source>
        <dbReference type="HAMAP-Rule" id="MF_00384"/>
    </source>
</evidence>
<comment type="caution">
    <text evidence="7">Lacks conserved residue(s) required for the propagation of feature annotation.</text>
</comment>
<dbReference type="SUPFAM" id="SSF55060">
    <property type="entry name" value="GHMP Kinase, C-terminal domain"/>
    <property type="match status" value="1"/>
</dbReference>
<reference evidence="11" key="1">
    <citation type="submission" date="2019-06" db="EMBL/GenBank/DDBJ databases">
        <title>Gordonia isolated from sludge of a wastewater treatment plant.</title>
        <authorList>
            <person name="Tamura T."/>
            <person name="Aoyama K."/>
            <person name="Kang Y."/>
            <person name="Saito S."/>
            <person name="Akiyama N."/>
            <person name="Yazawa K."/>
            <person name="Gonoi T."/>
            <person name="Mikami Y."/>
        </authorList>
    </citation>
    <scope>NUCLEOTIDE SEQUENCE [LARGE SCALE GENOMIC DNA]</scope>
    <source>
        <strain evidence="11">NBRC 107697</strain>
    </source>
</reference>
<dbReference type="EMBL" id="BJOU01000001">
    <property type="protein sequence ID" value="GED97431.1"/>
    <property type="molecule type" value="Genomic_DNA"/>
</dbReference>
<evidence type="ECO:0000259" key="9">
    <source>
        <dbReference type="Pfam" id="PF00288"/>
    </source>
</evidence>
<evidence type="ECO:0000256" key="2">
    <source>
        <dbReference type="ARBA" id="ARBA00022679"/>
    </source>
</evidence>
<dbReference type="InterPro" id="IPR014721">
    <property type="entry name" value="Ribsml_uS5_D2-typ_fold_subgr"/>
</dbReference>
<comment type="function">
    <text evidence="7">Catalyzes the ATP-dependent phosphorylation of L-homoserine to L-homoserine phosphate.</text>
</comment>
<dbReference type="InterPro" id="IPR000870">
    <property type="entry name" value="Homoserine_kinase"/>
</dbReference>
<evidence type="ECO:0000313" key="11">
    <source>
        <dbReference type="Proteomes" id="UP000444980"/>
    </source>
</evidence>
<dbReference type="PIRSF" id="PIRSF000676">
    <property type="entry name" value="Homoser_kin"/>
    <property type="match status" value="1"/>
</dbReference>
<keyword evidence="3 7" id="KW-0791">Threonine biosynthesis</keyword>
<comment type="subcellular location">
    <subcellularLocation>
        <location evidence="7">Cytoplasm</location>
    </subcellularLocation>
</comment>
<dbReference type="InterPro" id="IPR006204">
    <property type="entry name" value="GHMP_kinase_N_dom"/>
</dbReference>
<dbReference type="Gene3D" id="3.30.230.10">
    <property type="match status" value="1"/>
</dbReference>
<dbReference type="GO" id="GO:0005737">
    <property type="term" value="C:cytoplasm"/>
    <property type="evidence" value="ECO:0007669"/>
    <property type="project" value="UniProtKB-SubCell"/>
</dbReference>
<evidence type="ECO:0000256" key="4">
    <source>
        <dbReference type="ARBA" id="ARBA00022741"/>
    </source>
</evidence>
<dbReference type="InterPro" id="IPR036554">
    <property type="entry name" value="GHMP_kinase_C_sf"/>
</dbReference>
<dbReference type="PANTHER" id="PTHR20861:SF1">
    <property type="entry name" value="HOMOSERINE KINASE"/>
    <property type="match status" value="1"/>
</dbReference>
<dbReference type="GO" id="GO:0009088">
    <property type="term" value="P:threonine biosynthetic process"/>
    <property type="evidence" value="ECO:0007669"/>
    <property type="project" value="UniProtKB-UniRule"/>
</dbReference>
<comment type="catalytic activity">
    <reaction evidence="7">
        <text>L-homoserine + ATP = O-phospho-L-homoserine + ADP + H(+)</text>
        <dbReference type="Rhea" id="RHEA:13985"/>
        <dbReference type="ChEBI" id="CHEBI:15378"/>
        <dbReference type="ChEBI" id="CHEBI:30616"/>
        <dbReference type="ChEBI" id="CHEBI:57476"/>
        <dbReference type="ChEBI" id="CHEBI:57590"/>
        <dbReference type="ChEBI" id="CHEBI:456216"/>
        <dbReference type="EC" id="2.7.1.39"/>
    </reaction>
</comment>
<comment type="caution">
    <text evidence="10">The sequence shown here is derived from an EMBL/GenBank/DDBJ whole genome shotgun (WGS) entry which is preliminary data.</text>
</comment>
<dbReference type="InterPro" id="IPR020568">
    <property type="entry name" value="Ribosomal_Su5_D2-typ_SF"/>
</dbReference>
<dbReference type="EC" id="2.7.1.39" evidence="7 8"/>
<keyword evidence="11" id="KW-1185">Reference proteome</keyword>
<keyword evidence="4 7" id="KW-0547">Nucleotide-binding</keyword>
<organism evidence="10 11">
    <name type="scientific">Gordonia crocea</name>
    <dbReference type="NCBI Taxonomy" id="589162"/>
    <lineage>
        <taxon>Bacteria</taxon>
        <taxon>Bacillati</taxon>
        <taxon>Actinomycetota</taxon>
        <taxon>Actinomycetes</taxon>
        <taxon>Mycobacteriales</taxon>
        <taxon>Gordoniaceae</taxon>
        <taxon>Gordonia</taxon>
    </lineage>
</organism>
<dbReference type="NCBIfam" id="TIGR00191">
    <property type="entry name" value="thrB"/>
    <property type="match status" value="1"/>
</dbReference>
<comment type="similarity">
    <text evidence="7">Belongs to the GHMP kinase family. Homoserine kinase subfamily.</text>
</comment>
<dbReference type="GO" id="GO:0005524">
    <property type="term" value="F:ATP binding"/>
    <property type="evidence" value="ECO:0007669"/>
    <property type="project" value="UniProtKB-UniRule"/>
</dbReference>
<evidence type="ECO:0000256" key="1">
    <source>
        <dbReference type="ARBA" id="ARBA00022605"/>
    </source>
</evidence>
<dbReference type="AlphaFoldDB" id="A0A7I9UX85"/>
<dbReference type="GO" id="GO:0004413">
    <property type="term" value="F:homoserine kinase activity"/>
    <property type="evidence" value="ECO:0007669"/>
    <property type="project" value="UniProtKB-UniRule"/>
</dbReference>
<dbReference type="PANTHER" id="PTHR20861">
    <property type="entry name" value="HOMOSERINE/4-DIPHOSPHOCYTIDYL-2-C-METHYL-D-ERYTHRITOL KINASE"/>
    <property type="match status" value="1"/>
</dbReference>
<dbReference type="HAMAP" id="MF_00384">
    <property type="entry name" value="Homoser_kinase"/>
    <property type="match status" value="1"/>
</dbReference>
<evidence type="ECO:0000256" key="5">
    <source>
        <dbReference type="ARBA" id="ARBA00022777"/>
    </source>
</evidence>
<dbReference type="PRINTS" id="PR00958">
    <property type="entry name" value="HOMSERKINASE"/>
</dbReference>
<evidence type="ECO:0000313" key="10">
    <source>
        <dbReference type="EMBL" id="GED97431.1"/>
    </source>
</evidence>
<proteinExistence type="inferred from homology"/>
<keyword evidence="2 7" id="KW-0808">Transferase</keyword>
<evidence type="ECO:0000256" key="3">
    <source>
        <dbReference type="ARBA" id="ARBA00022697"/>
    </source>
</evidence>
<gene>
    <name evidence="7 10" type="primary">thrB</name>
    <name evidence="10" type="ORF">nbrc107697_14700</name>
</gene>
<dbReference type="Pfam" id="PF00288">
    <property type="entry name" value="GHMP_kinases_N"/>
    <property type="match status" value="1"/>
</dbReference>
<keyword evidence="5 7" id="KW-0418">Kinase</keyword>
<keyword evidence="6 7" id="KW-0067">ATP-binding</keyword>
<keyword evidence="7" id="KW-0963">Cytoplasm</keyword>